<dbReference type="AlphaFoldDB" id="A0A918AK46"/>
<evidence type="ECO:0008006" key="3">
    <source>
        <dbReference type="Google" id="ProtNLM"/>
    </source>
</evidence>
<dbReference type="Proteomes" id="UP000639606">
    <property type="component" value="Unassembled WGS sequence"/>
</dbReference>
<reference evidence="1" key="2">
    <citation type="submission" date="2020-09" db="EMBL/GenBank/DDBJ databases">
        <authorList>
            <person name="Sun Q."/>
            <person name="Ohkuma M."/>
        </authorList>
    </citation>
    <scope>NUCLEOTIDE SEQUENCE</scope>
    <source>
        <strain evidence="1">JCM 3313</strain>
    </source>
</reference>
<evidence type="ECO:0000313" key="1">
    <source>
        <dbReference type="EMBL" id="GGP43323.1"/>
    </source>
</evidence>
<name>A0A918AK46_9PSEU</name>
<gene>
    <name evidence="1" type="ORF">GCM10010185_13640</name>
</gene>
<protein>
    <recommendedName>
        <fullName evidence="3">BrnT family toxin</fullName>
    </recommendedName>
</protein>
<dbReference type="Gene3D" id="3.10.450.530">
    <property type="entry name" value="Ribonuclease toxin, BrnT, of type II toxin-antitoxin system"/>
    <property type="match status" value="1"/>
</dbReference>
<dbReference type="InterPro" id="IPR038573">
    <property type="entry name" value="BrnT_sf"/>
</dbReference>
<proteinExistence type="predicted"/>
<keyword evidence="2" id="KW-1185">Reference proteome</keyword>
<accession>A0A918AK46</accession>
<dbReference type="EMBL" id="BMRG01000002">
    <property type="protein sequence ID" value="GGP43323.1"/>
    <property type="molecule type" value="Genomic_DNA"/>
</dbReference>
<organism evidence="1 2">
    <name type="scientific">Saccharothrix coeruleofusca</name>
    <dbReference type="NCBI Taxonomy" id="33919"/>
    <lineage>
        <taxon>Bacteria</taxon>
        <taxon>Bacillati</taxon>
        <taxon>Actinomycetota</taxon>
        <taxon>Actinomycetes</taxon>
        <taxon>Pseudonocardiales</taxon>
        <taxon>Pseudonocardiaceae</taxon>
        <taxon>Saccharothrix</taxon>
    </lineage>
</organism>
<reference evidence="1" key="1">
    <citation type="journal article" date="2014" name="Int. J. Syst. Evol. Microbiol.">
        <title>Complete genome sequence of Corynebacterium casei LMG S-19264T (=DSM 44701T), isolated from a smear-ripened cheese.</title>
        <authorList>
            <consortium name="US DOE Joint Genome Institute (JGI-PGF)"/>
            <person name="Walter F."/>
            <person name="Albersmeier A."/>
            <person name="Kalinowski J."/>
            <person name="Ruckert C."/>
        </authorList>
    </citation>
    <scope>NUCLEOTIDE SEQUENCE</scope>
    <source>
        <strain evidence="1">JCM 3313</strain>
    </source>
</reference>
<comment type="caution">
    <text evidence="1">The sequence shown here is derived from an EMBL/GenBank/DDBJ whole genome shotgun (WGS) entry which is preliminary data.</text>
</comment>
<sequence length="118" mass="13406">MPLGEPLSISGRAAMCDAVARCNAKYYTGQVREIHWTDESEAHIARHQVSPDEVEQVVYTRPRLTRRGREDVTEVYGQTDAGRYLLVILSEALVGGHFVVTARDMTQQERRTFDRKAN</sequence>
<evidence type="ECO:0000313" key="2">
    <source>
        <dbReference type="Proteomes" id="UP000639606"/>
    </source>
</evidence>